<evidence type="ECO:0000313" key="8">
    <source>
        <dbReference type="EMBL" id="OMD48320.1"/>
    </source>
</evidence>
<comment type="caution">
    <text evidence="8">The sequence shown here is derived from an EMBL/GenBank/DDBJ whole genome shotgun (WGS) entry which is preliminary data.</text>
</comment>
<dbReference type="EMBL" id="MPTB01000012">
    <property type="protein sequence ID" value="OMD48320.1"/>
    <property type="molecule type" value="Genomic_DNA"/>
</dbReference>
<gene>
    <name evidence="8" type="ORF">BSK56_11075</name>
</gene>
<keyword evidence="4 6" id="KW-1133">Transmembrane helix</keyword>
<feature type="transmembrane region" description="Helical" evidence="6">
    <location>
        <begin position="515"/>
        <end position="539"/>
    </location>
</feature>
<dbReference type="InterPro" id="IPR027022">
    <property type="entry name" value="ABC_permease_BceB-typ"/>
</dbReference>
<dbReference type="PANTHER" id="PTHR46795">
    <property type="entry name" value="ABC TRANSPORTER PERMEASE-RELATED-RELATED"/>
    <property type="match status" value="1"/>
</dbReference>
<keyword evidence="9" id="KW-1185">Reference proteome</keyword>
<comment type="similarity">
    <text evidence="6">Belongs to the ABC-4 integral membrane protein family.</text>
</comment>
<dbReference type="PANTHER" id="PTHR46795:SF3">
    <property type="entry name" value="ABC TRANSPORTER PERMEASE"/>
    <property type="match status" value="1"/>
</dbReference>
<feature type="transmembrane region" description="Helical" evidence="6">
    <location>
        <begin position="154"/>
        <end position="178"/>
    </location>
</feature>
<reference evidence="8 9" key="1">
    <citation type="submission" date="2016-10" db="EMBL/GenBank/DDBJ databases">
        <title>Paenibacillus species isolates.</title>
        <authorList>
            <person name="Beno S.M."/>
        </authorList>
    </citation>
    <scope>NUCLEOTIDE SEQUENCE [LARGE SCALE GENOMIC DNA]</scope>
    <source>
        <strain evidence="8 9">FSL H7-0744</strain>
    </source>
</reference>
<proteinExistence type="inferred from homology"/>
<keyword evidence="3 6" id="KW-0812">Transmembrane</keyword>
<comment type="subcellular location">
    <subcellularLocation>
        <location evidence="1 6">Cell membrane</location>
        <topology evidence="1 6">Multi-pass membrane protein</topology>
    </subcellularLocation>
</comment>
<dbReference type="GO" id="GO:0051301">
    <property type="term" value="P:cell division"/>
    <property type="evidence" value="ECO:0007669"/>
    <property type="project" value="UniProtKB-KW"/>
</dbReference>
<protein>
    <submittedName>
        <fullName evidence="8">Cell division protein FtsX</fullName>
    </submittedName>
</protein>
<feature type="transmembrane region" description="Helical" evidence="6">
    <location>
        <begin position="56"/>
        <end position="76"/>
    </location>
</feature>
<evidence type="ECO:0000259" key="7">
    <source>
        <dbReference type="Pfam" id="PF02687"/>
    </source>
</evidence>
<keyword evidence="8" id="KW-0131">Cell cycle</keyword>
<evidence type="ECO:0000256" key="1">
    <source>
        <dbReference type="ARBA" id="ARBA00004651"/>
    </source>
</evidence>
<keyword evidence="8" id="KW-0132">Cell division</keyword>
<evidence type="ECO:0000256" key="3">
    <source>
        <dbReference type="ARBA" id="ARBA00022692"/>
    </source>
</evidence>
<feature type="transmembrane region" description="Helical" evidence="6">
    <location>
        <begin position="199"/>
        <end position="220"/>
    </location>
</feature>
<feature type="transmembrane region" description="Helical" evidence="6">
    <location>
        <begin position="232"/>
        <end position="256"/>
    </location>
</feature>
<dbReference type="RefSeq" id="WP_076110575.1">
    <property type="nucleotide sequence ID" value="NZ_MPTB01000012.1"/>
</dbReference>
<keyword evidence="5 6" id="KW-0472">Membrane</keyword>
<organism evidence="8 9">
    <name type="scientific">Paenibacillus borealis</name>
    <dbReference type="NCBI Taxonomy" id="160799"/>
    <lineage>
        <taxon>Bacteria</taxon>
        <taxon>Bacillati</taxon>
        <taxon>Bacillota</taxon>
        <taxon>Bacilli</taxon>
        <taxon>Bacillales</taxon>
        <taxon>Paenibacillaceae</taxon>
        <taxon>Paenibacillus</taxon>
    </lineage>
</organism>
<feature type="transmembrane region" description="Helical" evidence="6">
    <location>
        <begin position="288"/>
        <end position="309"/>
    </location>
</feature>
<evidence type="ECO:0000256" key="4">
    <source>
        <dbReference type="ARBA" id="ARBA00022989"/>
    </source>
</evidence>
<accession>A0ABX3HE84</accession>
<evidence type="ECO:0000256" key="5">
    <source>
        <dbReference type="ARBA" id="ARBA00023136"/>
    </source>
</evidence>
<feature type="transmembrane region" description="Helical" evidence="6">
    <location>
        <begin position="111"/>
        <end position="134"/>
    </location>
</feature>
<dbReference type="InterPro" id="IPR052536">
    <property type="entry name" value="ABC-4_Integral_Memb_Prot"/>
</dbReference>
<dbReference type="Proteomes" id="UP000187412">
    <property type="component" value="Unassembled WGS sequence"/>
</dbReference>
<keyword evidence="2 6" id="KW-1003">Cell membrane</keyword>
<feature type="transmembrane region" description="Helical" evidence="6">
    <location>
        <begin position="575"/>
        <end position="595"/>
    </location>
</feature>
<feature type="transmembrane region" description="Helical" evidence="6">
    <location>
        <begin position="607"/>
        <end position="629"/>
    </location>
</feature>
<dbReference type="PIRSF" id="PIRSF018968">
    <property type="entry name" value="ABC_permease_BceB"/>
    <property type="match status" value="1"/>
</dbReference>
<keyword evidence="6" id="KW-0813">Transport</keyword>
<dbReference type="InterPro" id="IPR003838">
    <property type="entry name" value="ABC3_permease_C"/>
</dbReference>
<name>A0ABX3HE84_PAEBO</name>
<sequence length="641" mass="70778">MTLFELIIRSVRKNIKNYYLYYFALIFSTALYFVFATLQNDSSVMAASFGEIPFTLVFDVAGILVLTIVVVFMIYANSIFLKRRSKEIGLYQLVGLTHSAVARLLITESALLGMGALLIGIVGGALVARIFMLILMKLIGIESVVTLSFSSGAALQTVIVFTVLIGLTMVQMLFKVYRSTLLDLFKLDKQGDYPQEPKTVLSALMGLLGIGLIVTGYLLSSQTLGQNLFQQVLVILASTILGTYLLFRVTIGWLFFRIRKGKDGQLGLKNSLSLAPIMHRMKGNANSLTLITILSAMTLTMVAISYSLYYSAESESRAMLPYDFIFANNERAAKSFRVELEKAGIAFAYQPVEAVRLPGTIGIGQGDGRSLLLLAAEQLQASGADIIVPRQGEAVWYTGLKKALSKQPFPVTFPQTVDFGESGVHANIQLTRGNDRYAMNFSLHGHQLVMSLDSIRAIREQIPSSPAYEAIVIDTYQIADKNERAAAAGIYAKYVKEEGGNPDFDSFYKGSLRKFGLIIFIAGFLGLIFLISTGSILYFKQMTEAEQERDSYTILWQLGFGEREIMGGIIRKQMFVFAIPLAIGLLHSIFAVKAASALSLSNLTFPAAIAMSVYTLIYFLFAVLTVVYYRRIVRMSQHQGC</sequence>
<feature type="transmembrane region" description="Helical" evidence="6">
    <location>
        <begin position="18"/>
        <end position="36"/>
    </location>
</feature>
<dbReference type="Pfam" id="PF02687">
    <property type="entry name" value="FtsX"/>
    <property type="match status" value="1"/>
</dbReference>
<evidence type="ECO:0000256" key="2">
    <source>
        <dbReference type="ARBA" id="ARBA00022475"/>
    </source>
</evidence>
<feature type="domain" description="ABC3 transporter permease C-terminal" evidence="7">
    <location>
        <begin position="61"/>
        <end position="175"/>
    </location>
</feature>
<evidence type="ECO:0000313" key="9">
    <source>
        <dbReference type="Proteomes" id="UP000187412"/>
    </source>
</evidence>
<evidence type="ECO:0000256" key="6">
    <source>
        <dbReference type="PIRNR" id="PIRNR018968"/>
    </source>
</evidence>